<dbReference type="Gene3D" id="3.90.1380.10">
    <property type="entry name" value="Threonine synthase, N-terminal domain"/>
    <property type="match status" value="1"/>
</dbReference>
<evidence type="ECO:0000256" key="5">
    <source>
        <dbReference type="NCBIfam" id="TIGR00260"/>
    </source>
</evidence>
<organism evidence="8 9">
    <name type="scientific">Caenimonas terrae</name>
    <dbReference type="NCBI Taxonomy" id="696074"/>
    <lineage>
        <taxon>Bacteria</taxon>
        <taxon>Pseudomonadati</taxon>
        <taxon>Pseudomonadota</taxon>
        <taxon>Betaproteobacteria</taxon>
        <taxon>Burkholderiales</taxon>
        <taxon>Comamonadaceae</taxon>
        <taxon>Caenimonas</taxon>
    </lineage>
</organism>
<dbReference type="EMBL" id="JBHSMF010000006">
    <property type="protein sequence ID" value="MFC5497445.1"/>
    <property type="molecule type" value="Genomic_DNA"/>
</dbReference>
<dbReference type="InterPro" id="IPR001926">
    <property type="entry name" value="TrpB-like_PALP"/>
</dbReference>
<evidence type="ECO:0000259" key="6">
    <source>
        <dbReference type="Pfam" id="PF00291"/>
    </source>
</evidence>
<feature type="domain" description="Threonine synthase N-terminal" evidence="7">
    <location>
        <begin position="3"/>
        <end position="79"/>
    </location>
</feature>
<evidence type="ECO:0000313" key="8">
    <source>
        <dbReference type="EMBL" id="MFC5497445.1"/>
    </source>
</evidence>
<proteinExistence type="inferred from homology"/>
<accession>A0ABW0NAB0</accession>
<evidence type="ECO:0000256" key="2">
    <source>
        <dbReference type="ARBA" id="ARBA00005517"/>
    </source>
</evidence>
<dbReference type="InterPro" id="IPR037158">
    <property type="entry name" value="Thr_synth_N_sf"/>
</dbReference>
<gene>
    <name evidence="8" type="primary">thrC</name>
    <name evidence="8" type="ORF">ACFPOE_07860</name>
</gene>
<dbReference type="NCBIfam" id="TIGR00260">
    <property type="entry name" value="thrC"/>
    <property type="match status" value="1"/>
</dbReference>
<feature type="domain" description="Tryptophan synthase beta chain-like PALP" evidence="6">
    <location>
        <begin position="122"/>
        <end position="365"/>
    </location>
</feature>
<dbReference type="InterPro" id="IPR004450">
    <property type="entry name" value="Thr_synthase-like"/>
</dbReference>
<keyword evidence="4 8" id="KW-0456">Lyase</keyword>
<dbReference type="Pfam" id="PF24857">
    <property type="entry name" value="THR4_C"/>
    <property type="match status" value="1"/>
</dbReference>
<dbReference type="RefSeq" id="WP_376849519.1">
    <property type="nucleotide sequence ID" value="NZ_JBHSMF010000006.1"/>
</dbReference>
<protein>
    <recommendedName>
        <fullName evidence="5">Threonine synthase</fullName>
        <ecNumber evidence="5">4.2.3.1</ecNumber>
    </recommendedName>
</protein>
<dbReference type="Gene3D" id="3.40.50.1100">
    <property type="match status" value="2"/>
</dbReference>
<keyword evidence="9" id="KW-1185">Reference proteome</keyword>
<comment type="caution">
    <text evidence="8">The sequence shown here is derived from an EMBL/GenBank/DDBJ whole genome shotgun (WGS) entry which is preliminary data.</text>
</comment>
<sequence>MIYVSTRGHADRKHFCEILLEGLAPDGGLYLPEHYPQVDAATLEKWRELPYADLAFEILSLYIDDIPAADLRAVCRKAYTEEVFGTKEIVPLKMLEKSVRPEPVEGHAGASTSSARTVDANAPLYLEGLSNGPTLAFKDMAMQLLGNLFEYELARRGEELNILGATSGDTGSAAEYAMRGKRGVRVFMTSPNGRMSPFQQAQMFSLQDANIHNLALDGVFDDCQDIVKAVSNDLAFKRKYRIGTVNSINWARLVAQVVYYFAGYFQATGPSTGSGRAETVSFTVPSGNFGNICAGHVARMMGLPIERLVLATNENDVLDEFFRTGVYRVRAAADTHETSSPSMDISKASNFERFVFDLLGRDGARVKSLFGEQLAREGKFDLSQDPAFRQARERFGFVSGKSTHADRLATIRDTAQRFGVVIDTHTADGLKVAREQRQPGVPMIVLETALPIKFAATIVEALGREPERPAKFLGLEQLPRRVTVLAPDVEAVKAFIASHCG</sequence>
<keyword evidence="3" id="KW-0663">Pyridoxal phosphate</keyword>
<dbReference type="Proteomes" id="UP001596037">
    <property type="component" value="Unassembled WGS sequence"/>
</dbReference>
<reference evidence="9" key="1">
    <citation type="journal article" date="2019" name="Int. J. Syst. Evol. Microbiol.">
        <title>The Global Catalogue of Microorganisms (GCM) 10K type strain sequencing project: providing services to taxonomists for standard genome sequencing and annotation.</title>
        <authorList>
            <consortium name="The Broad Institute Genomics Platform"/>
            <consortium name="The Broad Institute Genome Sequencing Center for Infectious Disease"/>
            <person name="Wu L."/>
            <person name="Ma J."/>
        </authorList>
    </citation>
    <scope>NUCLEOTIDE SEQUENCE [LARGE SCALE GENOMIC DNA]</scope>
    <source>
        <strain evidence="9">CCUG 57401</strain>
    </source>
</reference>
<evidence type="ECO:0000256" key="1">
    <source>
        <dbReference type="ARBA" id="ARBA00001933"/>
    </source>
</evidence>
<dbReference type="InterPro" id="IPR051166">
    <property type="entry name" value="Threonine_Synthase"/>
</dbReference>
<evidence type="ECO:0000259" key="7">
    <source>
        <dbReference type="Pfam" id="PF14821"/>
    </source>
</evidence>
<name>A0ABW0NAB0_9BURK</name>
<evidence type="ECO:0000313" key="9">
    <source>
        <dbReference type="Proteomes" id="UP001596037"/>
    </source>
</evidence>
<dbReference type="EC" id="4.2.3.1" evidence="5"/>
<evidence type="ECO:0000256" key="3">
    <source>
        <dbReference type="ARBA" id="ARBA00022898"/>
    </source>
</evidence>
<dbReference type="PANTHER" id="PTHR42690">
    <property type="entry name" value="THREONINE SYNTHASE FAMILY MEMBER"/>
    <property type="match status" value="1"/>
</dbReference>
<comment type="cofactor">
    <cofactor evidence="1">
        <name>pyridoxal 5'-phosphate</name>
        <dbReference type="ChEBI" id="CHEBI:597326"/>
    </cofactor>
</comment>
<dbReference type="SUPFAM" id="SSF53686">
    <property type="entry name" value="Tryptophan synthase beta subunit-like PLP-dependent enzymes"/>
    <property type="match status" value="1"/>
</dbReference>
<dbReference type="GO" id="GO:0004795">
    <property type="term" value="F:threonine synthase activity"/>
    <property type="evidence" value="ECO:0007669"/>
    <property type="project" value="UniProtKB-EC"/>
</dbReference>
<dbReference type="InterPro" id="IPR029144">
    <property type="entry name" value="Thr_synth_N"/>
</dbReference>
<comment type="similarity">
    <text evidence="2">Belongs to the threonine synthase family.</text>
</comment>
<dbReference type="PANTHER" id="PTHR42690:SF1">
    <property type="entry name" value="THREONINE SYNTHASE-LIKE 2"/>
    <property type="match status" value="1"/>
</dbReference>
<dbReference type="Pfam" id="PF14821">
    <property type="entry name" value="Thr_synth_N"/>
    <property type="match status" value="1"/>
</dbReference>
<dbReference type="Pfam" id="PF00291">
    <property type="entry name" value="PALP"/>
    <property type="match status" value="1"/>
</dbReference>
<dbReference type="InterPro" id="IPR036052">
    <property type="entry name" value="TrpB-like_PALP_sf"/>
</dbReference>
<evidence type="ECO:0000256" key="4">
    <source>
        <dbReference type="ARBA" id="ARBA00023239"/>
    </source>
</evidence>
<dbReference type="CDD" id="cd01560">
    <property type="entry name" value="Thr-synth_2"/>
    <property type="match status" value="1"/>
</dbReference>